<dbReference type="EMBL" id="JBJQND010000015">
    <property type="protein sequence ID" value="KAL3851847.1"/>
    <property type="molecule type" value="Genomic_DNA"/>
</dbReference>
<accession>A0ABD3URQ9</accession>
<sequence length="52" mass="6022">KQFLKGFSFSKEISTYCISEIARRIIKDYIKSARGAENYTAKSHHCDISTFM</sequence>
<evidence type="ECO:0000313" key="2">
    <source>
        <dbReference type="Proteomes" id="UP001634394"/>
    </source>
</evidence>
<reference evidence="1 2" key="1">
    <citation type="submission" date="2024-11" db="EMBL/GenBank/DDBJ databases">
        <title>Chromosome-level genome assembly of the freshwater bivalve Anodonta woodiana.</title>
        <authorList>
            <person name="Chen X."/>
        </authorList>
    </citation>
    <scope>NUCLEOTIDE SEQUENCE [LARGE SCALE GENOMIC DNA]</scope>
    <source>
        <strain evidence="1">MN2024</strain>
        <tissue evidence="1">Gills</tissue>
    </source>
</reference>
<gene>
    <name evidence="1" type="ORF">ACJMK2_015549</name>
</gene>
<dbReference type="Proteomes" id="UP001634394">
    <property type="component" value="Unassembled WGS sequence"/>
</dbReference>
<name>A0ABD3URQ9_SINWO</name>
<feature type="non-terminal residue" evidence="1">
    <location>
        <position position="1"/>
    </location>
</feature>
<protein>
    <submittedName>
        <fullName evidence="1">Uncharacterized protein</fullName>
    </submittedName>
</protein>
<evidence type="ECO:0000313" key="1">
    <source>
        <dbReference type="EMBL" id="KAL3851847.1"/>
    </source>
</evidence>
<comment type="caution">
    <text evidence="1">The sequence shown here is derived from an EMBL/GenBank/DDBJ whole genome shotgun (WGS) entry which is preliminary data.</text>
</comment>
<feature type="non-terminal residue" evidence="1">
    <location>
        <position position="52"/>
    </location>
</feature>
<proteinExistence type="predicted"/>
<organism evidence="1 2">
    <name type="scientific">Sinanodonta woodiana</name>
    <name type="common">Chinese pond mussel</name>
    <name type="synonym">Anodonta woodiana</name>
    <dbReference type="NCBI Taxonomy" id="1069815"/>
    <lineage>
        <taxon>Eukaryota</taxon>
        <taxon>Metazoa</taxon>
        <taxon>Spiralia</taxon>
        <taxon>Lophotrochozoa</taxon>
        <taxon>Mollusca</taxon>
        <taxon>Bivalvia</taxon>
        <taxon>Autobranchia</taxon>
        <taxon>Heteroconchia</taxon>
        <taxon>Palaeoheterodonta</taxon>
        <taxon>Unionida</taxon>
        <taxon>Unionoidea</taxon>
        <taxon>Unionidae</taxon>
        <taxon>Unioninae</taxon>
        <taxon>Sinanodonta</taxon>
    </lineage>
</organism>
<keyword evidence="2" id="KW-1185">Reference proteome</keyword>
<dbReference type="AlphaFoldDB" id="A0ABD3URQ9"/>